<dbReference type="RefSeq" id="WP_202245366.1">
    <property type="nucleotide sequence ID" value="NZ_JAESIY010000008.1"/>
</dbReference>
<dbReference type="Gene3D" id="1.10.287.130">
    <property type="match status" value="1"/>
</dbReference>
<dbReference type="SUPFAM" id="SSF55781">
    <property type="entry name" value="GAF domain-like"/>
    <property type="match status" value="1"/>
</dbReference>
<feature type="coiled-coil region" evidence="6">
    <location>
        <begin position="213"/>
        <end position="240"/>
    </location>
</feature>
<keyword evidence="7" id="KW-1133">Transmembrane helix</keyword>
<dbReference type="InterPro" id="IPR004358">
    <property type="entry name" value="Sig_transdc_His_kin-like_C"/>
</dbReference>
<feature type="transmembrane region" description="Helical" evidence="7">
    <location>
        <begin position="6"/>
        <end position="26"/>
    </location>
</feature>
<keyword evidence="7" id="KW-0472">Membrane</keyword>
<dbReference type="InterPro" id="IPR036890">
    <property type="entry name" value="HATPase_C_sf"/>
</dbReference>
<keyword evidence="6" id="KW-0175">Coiled coil</keyword>
<organism evidence="10 11">
    <name type="scientific">Fulvivirga sediminis</name>
    <dbReference type="NCBI Taxonomy" id="2803949"/>
    <lineage>
        <taxon>Bacteria</taxon>
        <taxon>Pseudomonadati</taxon>
        <taxon>Bacteroidota</taxon>
        <taxon>Cytophagia</taxon>
        <taxon>Cytophagales</taxon>
        <taxon>Fulvivirgaceae</taxon>
        <taxon>Fulvivirga</taxon>
    </lineage>
</organism>
<evidence type="ECO:0000259" key="8">
    <source>
        <dbReference type="PROSITE" id="PS50109"/>
    </source>
</evidence>
<dbReference type="InterPro" id="IPR000014">
    <property type="entry name" value="PAS"/>
</dbReference>
<dbReference type="Gene3D" id="3.30.450.20">
    <property type="entry name" value="PAS domain"/>
    <property type="match status" value="3"/>
</dbReference>
<dbReference type="InterPro" id="IPR052162">
    <property type="entry name" value="Sensor_kinase/Photoreceptor"/>
</dbReference>
<sequence>MKSVKSFRVIFGLVVAIMLAISYLTYRSLNNMIGDAKDVEHTNVVMRELEKVISEVKDAESAHRGYQLTSDSAFLTPYFNSKWIALSKVDMVDSLVSDNEEQKSRTDTLRSLVINQYGIIENIIAERSAESDFEDIDNSLLKKGDQNMEAIRKLVDKMTDTEWKLLIARTHRQDYSNIVTPLLIFMSFILAIIAIAYLFTQLYKTLRIKVLAEQELETNLKQISQEVNEKMRARESLQKVMDSSPNGILFMESVRENGEIVDFRYQLGNRAVERLLQKPLESILGNTLLQEFPSALQSGAFKNYVNTAERGVANSLETLYKPHENHEIWIEESIVKLDDGCVITLVDTTVHKKANRIIEEGRKKFEAIFNNTFQYISLLDYRGVIKEANEAFLDFGNFEVDDLVGLNLWDISLWDKSSRVTEDIKEIFSKAQNGNFVREEVSLLDGDGVLRTVDFSLKPIFTEGKVSFIVFEGRDITELKLAEEERSFVSQLNLIIADSSTFDEAVISVFEKISQRFDMDYAEVWLPFEGQMYLSDLHYAVDDSFEELHSNNLRLDINRGEGMIGRVMTSLEMEFIDDLTQATKEDFISKHKAIEFGLKTVFAVPIIFNNELILTATFFSKGTFSDIEPLRRTIMQVSSSIGALLIKKKMHDDLEKNNKILASAEDIANMGSWEWYLPKNLVKWSSGVYKIYDKPNTFTPTYESFFVNHIHPDDLERVTNEIDRARAEVTGYDIVFRLIVNEGMIKHIRALATYELDELGRLETLYGAIQDITQQKNFEQNLLIKNEELQKSNENLEQFAYVASHDLQEPLRKIRAFGDRLVSKYEQELGEKGADYISRMQNAAARMQSLIDDLLKYSRVARNQDPFKPIELNELIEEVKGDLETRILETNATVEVGQLPKIDGDSLQLRQLFQNLMSNALKFIPSERIPVIKVSSSLLAGAQVQKKYNFNVNSSKQFVEIQISDNGIGFDKKYSERIFNIFERLHGRNEFQGTGIGLAICLKVVQNHNGLISADSVEGEGATFTIVLPLNN</sequence>
<feature type="domain" description="Histidine kinase" evidence="8">
    <location>
        <begin position="802"/>
        <end position="1032"/>
    </location>
</feature>
<evidence type="ECO:0000256" key="4">
    <source>
        <dbReference type="ARBA" id="ARBA00022679"/>
    </source>
</evidence>
<dbReference type="SUPFAM" id="SSF47384">
    <property type="entry name" value="Homodimeric domain of signal transducing histidine kinase"/>
    <property type="match status" value="1"/>
</dbReference>
<dbReference type="SUPFAM" id="SSF55874">
    <property type="entry name" value="ATPase domain of HSP90 chaperone/DNA topoisomerase II/histidine kinase"/>
    <property type="match status" value="1"/>
</dbReference>
<dbReference type="SMART" id="SM00388">
    <property type="entry name" value="HisKA"/>
    <property type="match status" value="1"/>
</dbReference>
<keyword evidence="11" id="KW-1185">Reference proteome</keyword>
<keyword evidence="7" id="KW-0812">Transmembrane</keyword>
<feature type="domain" description="PAC" evidence="9">
    <location>
        <begin position="437"/>
        <end position="488"/>
    </location>
</feature>
<dbReference type="InterPro" id="IPR001610">
    <property type="entry name" value="PAC"/>
</dbReference>
<dbReference type="SMART" id="SM00091">
    <property type="entry name" value="PAS"/>
    <property type="match status" value="2"/>
</dbReference>
<dbReference type="Gene3D" id="3.30.450.40">
    <property type="match status" value="1"/>
</dbReference>
<dbReference type="Pfam" id="PF05227">
    <property type="entry name" value="CHASE3"/>
    <property type="match status" value="1"/>
</dbReference>
<evidence type="ECO:0000256" key="1">
    <source>
        <dbReference type="ARBA" id="ARBA00000085"/>
    </source>
</evidence>
<dbReference type="InterPro" id="IPR003594">
    <property type="entry name" value="HATPase_dom"/>
</dbReference>
<dbReference type="CDD" id="cd00130">
    <property type="entry name" value="PAS"/>
    <property type="match status" value="1"/>
</dbReference>
<dbReference type="InterPro" id="IPR036097">
    <property type="entry name" value="HisK_dim/P_sf"/>
</dbReference>
<dbReference type="PANTHER" id="PTHR43304">
    <property type="entry name" value="PHYTOCHROME-LIKE PROTEIN CPH1"/>
    <property type="match status" value="1"/>
</dbReference>
<dbReference type="NCBIfam" id="TIGR00229">
    <property type="entry name" value="sensory_box"/>
    <property type="match status" value="1"/>
</dbReference>
<evidence type="ECO:0000313" key="11">
    <source>
        <dbReference type="Proteomes" id="UP000659388"/>
    </source>
</evidence>
<dbReference type="GO" id="GO:0000155">
    <property type="term" value="F:phosphorelay sensor kinase activity"/>
    <property type="evidence" value="ECO:0007669"/>
    <property type="project" value="InterPro"/>
</dbReference>
<protein>
    <recommendedName>
        <fullName evidence="2">histidine kinase</fullName>
        <ecNumber evidence="2">2.7.13.3</ecNumber>
    </recommendedName>
</protein>
<feature type="transmembrane region" description="Helical" evidence="7">
    <location>
        <begin position="178"/>
        <end position="199"/>
    </location>
</feature>
<dbReference type="PANTHER" id="PTHR43304:SF1">
    <property type="entry name" value="PAC DOMAIN-CONTAINING PROTEIN"/>
    <property type="match status" value="1"/>
</dbReference>
<proteinExistence type="predicted"/>
<evidence type="ECO:0000256" key="7">
    <source>
        <dbReference type="SAM" id="Phobius"/>
    </source>
</evidence>
<dbReference type="Pfam" id="PF13426">
    <property type="entry name" value="PAS_9"/>
    <property type="match status" value="1"/>
</dbReference>
<keyword evidence="5" id="KW-0418">Kinase</keyword>
<dbReference type="CDD" id="cd19410">
    <property type="entry name" value="HK9-like_sensor"/>
    <property type="match status" value="1"/>
</dbReference>
<dbReference type="Pfam" id="PF02518">
    <property type="entry name" value="HATPase_c"/>
    <property type="match status" value="1"/>
</dbReference>
<dbReference type="InterPro" id="IPR005467">
    <property type="entry name" value="His_kinase_dom"/>
</dbReference>
<dbReference type="InterPro" id="IPR003661">
    <property type="entry name" value="HisK_dim/P_dom"/>
</dbReference>
<name>A0A937FBL8_9BACT</name>
<gene>
    <name evidence="10" type="ORF">JL102_15650</name>
</gene>
<comment type="catalytic activity">
    <reaction evidence="1">
        <text>ATP + protein L-histidine = ADP + protein N-phospho-L-histidine.</text>
        <dbReference type="EC" id="2.7.13.3"/>
    </reaction>
</comment>
<dbReference type="Gene3D" id="2.10.70.100">
    <property type="match status" value="1"/>
</dbReference>
<evidence type="ECO:0000256" key="6">
    <source>
        <dbReference type="SAM" id="Coils"/>
    </source>
</evidence>
<dbReference type="Pfam" id="PF08447">
    <property type="entry name" value="PAS_3"/>
    <property type="match status" value="1"/>
</dbReference>
<reference evidence="10" key="1">
    <citation type="submission" date="2021-01" db="EMBL/GenBank/DDBJ databases">
        <title>Fulvivirga kasyanovii gen. nov., sp nov., a novel member of the phylum Bacteroidetes isolated from seawater in a mussel farm.</title>
        <authorList>
            <person name="Zhao L.-H."/>
            <person name="Wang Z.-J."/>
        </authorList>
    </citation>
    <scope>NUCLEOTIDE SEQUENCE</scope>
    <source>
        <strain evidence="10">2943</strain>
    </source>
</reference>
<dbReference type="CDD" id="cd00082">
    <property type="entry name" value="HisKA"/>
    <property type="match status" value="1"/>
</dbReference>
<evidence type="ECO:0000256" key="5">
    <source>
        <dbReference type="ARBA" id="ARBA00022777"/>
    </source>
</evidence>
<dbReference type="PROSITE" id="PS50109">
    <property type="entry name" value="HIS_KIN"/>
    <property type="match status" value="1"/>
</dbReference>
<keyword evidence="3" id="KW-0597">Phosphoprotein</keyword>
<dbReference type="EMBL" id="JAESIY010000008">
    <property type="protein sequence ID" value="MBL3657583.1"/>
    <property type="molecule type" value="Genomic_DNA"/>
</dbReference>
<dbReference type="SMART" id="SM00387">
    <property type="entry name" value="HATPase_c"/>
    <property type="match status" value="1"/>
</dbReference>
<evidence type="ECO:0000256" key="2">
    <source>
        <dbReference type="ARBA" id="ARBA00012438"/>
    </source>
</evidence>
<dbReference type="Pfam" id="PF00512">
    <property type="entry name" value="HisKA"/>
    <property type="match status" value="1"/>
</dbReference>
<dbReference type="AlphaFoldDB" id="A0A937FBL8"/>
<dbReference type="InterPro" id="IPR000700">
    <property type="entry name" value="PAS-assoc_C"/>
</dbReference>
<evidence type="ECO:0000313" key="10">
    <source>
        <dbReference type="EMBL" id="MBL3657583.1"/>
    </source>
</evidence>
<dbReference type="InterPro" id="IPR029016">
    <property type="entry name" value="GAF-like_dom_sf"/>
</dbReference>
<dbReference type="PRINTS" id="PR00344">
    <property type="entry name" value="BCTRLSENSOR"/>
</dbReference>
<dbReference type="Gene3D" id="3.30.565.10">
    <property type="entry name" value="Histidine kinase-like ATPase, C-terminal domain"/>
    <property type="match status" value="1"/>
</dbReference>
<evidence type="ECO:0000259" key="9">
    <source>
        <dbReference type="PROSITE" id="PS50113"/>
    </source>
</evidence>
<dbReference type="SMART" id="SM00086">
    <property type="entry name" value="PAC"/>
    <property type="match status" value="2"/>
</dbReference>
<dbReference type="SUPFAM" id="SSF55785">
    <property type="entry name" value="PYP-like sensor domain (PAS domain)"/>
    <property type="match status" value="3"/>
</dbReference>
<dbReference type="Proteomes" id="UP000659388">
    <property type="component" value="Unassembled WGS sequence"/>
</dbReference>
<dbReference type="EC" id="2.7.13.3" evidence="2"/>
<comment type="caution">
    <text evidence="10">The sequence shown here is derived from an EMBL/GenBank/DDBJ whole genome shotgun (WGS) entry which is preliminary data.</text>
</comment>
<accession>A0A937FBL8</accession>
<evidence type="ECO:0000256" key="3">
    <source>
        <dbReference type="ARBA" id="ARBA00022553"/>
    </source>
</evidence>
<dbReference type="InterPro" id="IPR007891">
    <property type="entry name" value="CHASE3"/>
</dbReference>
<feature type="domain" description="PAC" evidence="9">
    <location>
        <begin position="732"/>
        <end position="784"/>
    </location>
</feature>
<dbReference type="InterPro" id="IPR035965">
    <property type="entry name" value="PAS-like_dom_sf"/>
</dbReference>
<dbReference type="InterPro" id="IPR013655">
    <property type="entry name" value="PAS_fold_3"/>
</dbReference>
<dbReference type="PROSITE" id="PS50113">
    <property type="entry name" value="PAC"/>
    <property type="match status" value="2"/>
</dbReference>
<dbReference type="FunFam" id="3.30.565.10:FF:000006">
    <property type="entry name" value="Sensor histidine kinase WalK"/>
    <property type="match status" value="1"/>
</dbReference>
<keyword evidence="4" id="KW-0808">Transferase</keyword>